<dbReference type="SMART" id="SM00728">
    <property type="entry name" value="ChW"/>
    <property type="match status" value="6"/>
</dbReference>
<evidence type="ECO:0000313" key="4">
    <source>
        <dbReference type="EMBL" id="MSS01076.1"/>
    </source>
</evidence>
<feature type="compositionally biased region" description="Acidic residues" evidence="1">
    <location>
        <begin position="686"/>
        <end position="714"/>
    </location>
</feature>
<proteinExistence type="predicted"/>
<feature type="domain" description="BIG2" evidence="3">
    <location>
        <begin position="1436"/>
        <end position="1512"/>
    </location>
</feature>
<feature type="signal peptide" evidence="2">
    <location>
        <begin position="1"/>
        <end position="28"/>
    </location>
</feature>
<dbReference type="Gene3D" id="2.60.40.1080">
    <property type="match status" value="1"/>
</dbReference>
<dbReference type="Pfam" id="PF02368">
    <property type="entry name" value="Big_2"/>
    <property type="match status" value="1"/>
</dbReference>
<name>A0A7X2N287_9FIRM</name>
<sequence>MKRRMKKLMSLLISVSMVFSVFTMPVYATPADGTESEQTVESETTETEDNTTGAAEETQPEETQPETTQPEETQPQTTTVEESFTTYTVNADDIDVSDVTTHGVVVDEEVVVDENDPIMTTVEEELGNIKVLNDDGEPVPLTEEQIQSLLYIYQQYQDQWADNKNILGVQLPFFLNYNEDSEDGLGVMGEMLVLAGYSVEDVRAGKYKYDELMGMVQNFLYADKYALKFYTSDIENSRAAVVKEVEKSGAKTLVQKMLVINDWIAHNTNFDMAYIMKDDDGNPIMVAEEPKEHEHYQDIYNDMYAMYKEQIKKQFHQAFYEGAIKQTVYSQALGKSEDDATDEEKQAASQYAEDYMTEQKEEISKDPEAFVESTFGSKAAEQFKAQEEVFMDTASDDLGGATPNQVVESGAQQGAEGLTNGIIGAWEGNHVGVLAEGIGVCAGYSKAFSYLLQYMSPEIYGVNGAGTDMSVSSNWKTAEELYYDEDGNLDITKGYLVDMVRITFDANVTMFGEESPFGEVHFWNAVQVKGQWYYVDPCYTDIYVECMSRDRVEIDGTMNHMYFMFSHSTAEEMYNGNMKEITSLYSDVATDTSYEDSWYARISSNAYSDGSNFYYMYDSSDQLSMMREFRELQNSTEGSDFSEEDFAALMEGADPTYKLVYHPITENDIKDGGADSDYTTLIEFNHEEEEESSDAEETADTEEGEGTTDTEEEGSVALVYNPGTNEMEENELLTELFAQYKDECDIYPSIKMTTALYDGKLYFNLSNCILSYDLESGAVEKVREYNTVYGKRDDTVAFGGMGFSVVDSAEEEALSVTNHPIAALTIKDDGQMYVSIATNYAFISGKSSVDDSSSYGYEFEESNYNPDYSTYMTGDSTQMEQAGYSEETNDNDEFMWSAVFVDTMDMTSTCSHTYESVTVEPTCGRDGFTENRCTKCGAAEADSRVVDEGSALDAHHYVHFDETYYTKADNGERNTGECYVCTVCGFAIEEPDEPRDDAEEEEIEEYEKEKAIWDNAVETAGHSYEPTDATWSEDSTSVTFSKLECSSVCPDRKAYLDCLLSDETISVECKETTAEAKVTGYEGECTTGTKVVYTATGETEDGYGYTVSHKVDQPAGEHSYEGTFHWTEIKDDEGNVTGYEDTVTADLECAVCGDKREGVEAVVEKTKNEPKCEEDGADVYTATATVKDDNGNVIGTATDKKEIKIDAIGHKWESEFTWTEIKDDEGNITGYDKTATATVTCANCGEKYENVEATVVLDEENSKAATCKEEGKDVYVATAVVKDDEGNEITTVTDTKEIILAADKHPYEGEFKWSKVVDEDTGEVTYTAKATLTCPVCGDEQKDVEAEVTYDDENSYAPKCEEEGKDVYVAVATAKDENGKVIGSATDTKEVTIAATGHDYGEWTTTKEPTYKNEGKKERTCSVCGDVDEEAIPVLEAKSIILSEEQLALEIGESATLTATCDPEAVDSTEIEWKSSDEKVATVKAGKVTGKKEGTATITASVGGKKATCKVSVTKAGVEYRTHVQTYGWQNWVSNGEMSGTTGESKRLEGIEIRLSDSKYEGSIQYRTHVQTYGWEKEWTADGEMSGTSGQAKRLEAIQIKLTGEIAEMYDVYYRVHAQTYGWLGWAKNGECAGTAGLSKRLEGIEIVLVKKGEDAPGSTEDEYITASGESNENLIRYQTHVQTYGWQDWKYDGVMSGITGQSKRLESIKIQLVDPKYEGSIQYKTHVQTYGWQDWVEEGDASGTTGEAKRLEAIQIKLTGEMADKYDIYYRVHAQTFGWLGWAKNGAKAGTAGYSKRLEGIEIVLVEKGGKAPGSTSGAYKEK</sequence>
<evidence type="ECO:0000256" key="1">
    <source>
        <dbReference type="SAM" id="MobiDB-lite"/>
    </source>
</evidence>
<dbReference type="InterPro" id="IPR006637">
    <property type="entry name" value="ChW"/>
</dbReference>
<keyword evidence="5" id="KW-1185">Reference proteome</keyword>
<organism evidence="4 5">
    <name type="scientific">Floccifex porci</name>
    <dbReference type="NCBI Taxonomy" id="2606629"/>
    <lineage>
        <taxon>Bacteria</taxon>
        <taxon>Bacillati</taxon>
        <taxon>Bacillota</taxon>
        <taxon>Erysipelotrichia</taxon>
        <taxon>Erysipelotrichales</taxon>
        <taxon>Erysipelotrichaceae</taxon>
        <taxon>Floccifex</taxon>
    </lineage>
</organism>
<dbReference type="SUPFAM" id="SSF49373">
    <property type="entry name" value="Invasin/intimin cell-adhesion fragments"/>
    <property type="match status" value="1"/>
</dbReference>
<gene>
    <name evidence="4" type="ORF">FYJ50_02920</name>
</gene>
<dbReference type="SMART" id="SM00635">
    <property type="entry name" value="BID_2"/>
    <property type="match status" value="1"/>
</dbReference>
<dbReference type="SUPFAM" id="SSF54001">
    <property type="entry name" value="Cysteine proteinases"/>
    <property type="match status" value="1"/>
</dbReference>
<dbReference type="InterPro" id="IPR003343">
    <property type="entry name" value="Big_2"/>
</dbReference>
<feature type="compositionally biased region" description="Low complexity" evidence="1">
    <location>
        <begin position="65"/>
        <end position="80"/>
    </location>
</feature>
<feature type="region of interest" description="Disordered" evidence="1">
    <location>
        <begin position="31"/>
        <end position="80"/>
    </location>
</feature>
<evidence type="ECO:0000313" key="5">
    <source>
        <dbReference type="Proteomes" id="UP000470082"/>
    </source>
</evidence>
<evidence type="ECO:0000259" key="3">
    <source>
        <dbReference type="SMART" id="SM00635"/>
    </source>
</evidence>
<evidence type="ECO:0000256" key="2">
    <source>
        <dbReference type="SAM" id="SignalP"/>
    </source>
</evidence>
<comment type="caution">
    <text evidence="4">The sequence shown here is derived from an EMBL/GenBank/DDBJ whole genome shotgun (WGS) entry which is preliminary data.</text>
</comment>
<accession>A0A7X2N287</accession>
<protein>
    <recommendedName>
        <fullName evidence="3">BIG2 domain-containing protein</fullName>
    </recommendedName>
</protein>
<keyword evidence="2" id="KW-0732">Signal</keyword>
<reference evidence="4 5" key="1">
    <citation type="submission" date="2019-08" db="EMBL/GenBank/DDBJ databases">
        <title>In-depth cultivation of the pig gut microbiome towards novel bacterial diversity and tailored functional studies.</title>
        <authorList>
            <person name="Wylensek D."/>
            <person name="Hitch T.C.A."/>
            <person name="Clavel T."/>
        </authorList>
    </citation>
    <scope>NUCLEOTIDE SEQUENCE [LARGE SCALE GENOMIC DNA]</scope>
    <source>
        <strain evidence="4 5">LKV-178-WT-2G</strain>
    </source>
</reference>
<dbReference type="InterPro" id="IPR008964">
    <property type="entry name" value="Invasin/intimin_cell_adhesion"/>
</dbReference>
<feature type="chain" id="PRO_5030931458" description="BIG2 domain-containing protein" evidence="2">
    <location>
        <begin position="29"/>
        <end position="1824"/>
    </location>
</feature>
<dbReference type="InterPro" id="IPR038765">
    <property type="entry name" value="Papain-like_cys_pep_sf"/>
</dbReference>
<dbReference type="Proteomes" id="UP000470082">
    <property type="component" value="Unassembled WGS sequence"/>
</dbReference>
<dbReference type="EMBL" id="VUMM01000003">
    <property type="protein sequence ID" value="MSS01076.1"/>
    <property type="molecule type" value="Genomic_DNA"/>
</dbReference>
<dbReference type="RefSeq" id="WP_154459543.1">
    <property type="nucleotide sequence ID" value="NZ_VUMM01000003.1"/>
</dbReference>
<feature type="region of interest" description="Disordered" evidence="1">
    <location>
        <begin position="686"/>
        <end position="715"/>
    </location>
</feature>
<feature type="compositionally biased region" description="Acidic residues" evidence="1">
    <location>
        <begin position="34"/>
        <end position="49"/>
    </location>
</feature>
<dbReference type="Pfam" id="PF07538">
    <property type="entry name" value="ChW"/>
    <property type="match status" value="6"/>
</dbReference>